<evidence type="ECO:0000313" key="2">
    <source>
        <dbReference type="EMBL" id="TWF90196.1"/>
    </source>
</evidence>
<dbReference type="SUPFAM" id="SSF54373">
    <property type="entry name" value="FAD-linked reductases, C-terminal domain"/>
    <property type="match status" value="1"/>
</dbReference>
<protein>
    <submittedName>
        <fullName evidence="2">Monoamine oxidase</fullName>
    </submittedName>
</protein>
<dbReference type="InterPro" id="IPR036188">
    <property type="entry name" value="FAD/NAD-bd_sf"/>
</dbReference>
<reference evidence="2 3" key="1">
    <citation type="submission" date="2019-06" db="EMBL/GenBank/DDBJ databases">
        <title>Sequencing the genomes of 1000 actinobacteria strains.</title>
        <authorList>
            <person name="Klenk H.-P."/>
        </authorList>
    </citation>
    <scope>NUCLEOTIDE SEQUENCE [LARGE SCALE GENOMIC DNA]</scope>
    <source>
        <strain evidence="2 3">DSM 44826</strain>
    </source>
</reference>
<evidence type="ECO:0000259" key="1">
    <source>
        <dbReference type="Pfam" id="PF01593"/>
    </source>
</evidence>
<organism evidence="2 3">
    <name type="scientific">Kitasatospora viridis</name>
    <dbReference type="NCBI Taxonomy" id="281105"/>
    <lineage>
        <taxon>Bacteria</taxon>
        <taxon>Bacillati</taxon>
        <taxon>Actinomycetota</taxon>
        <taxon>Actinomycetes</taxon>
        <taxon>Kitasatosporales</taxon>
        <taxon>Streptomycetaceae</taxon>
        <taxon>Kitasatospora</taxon>
    </lineage>
</organism>
<dbReference type="Proteomes" id="UP000317940">
    <property type="component" value="Unassembled WGS sequence"/>
</dbReference>
<dbReference type="Pfam" id="PF01593">
    <property type="entry name" value="Amino_oxidase"/>
    <property type="match status" value="1"/>
</dbReference>
<dbReference type="GO" id="GO:0001716">
    <property type="term" value="F:L-amino-acid oxidase activity"/>
    <property type="evidence" value="ECO:0007669"/>
    <property type="project" value="TreeGrafter"/>
</dbReference>
<dbReference type="Gene3D" id="3.50.50.60">
    <property type="entry name" value="FAD/NAD(P)-binding domain"/>
    <property type="match status" value="1"/>
</dbReference>
<comment type="caution">
    <text evidence="2">The sequence shown here is derived from an EMBL/GenBank/DDBJ whole genome shotgun (WGS) entry which is preliminary data.</text>
</comment>
<gene>
    <name evidence="2" type="ORF">FHX73_13240</name>
</gene>
<dbReference type="EMBL" id="VIWT01000003">
    <property type="protein sequence ID" value="TWF90196.1"/>
    <property type="molecule type" value="Genomic_DNA"/>
</dbReference>
<proteinExistence type="predicted"/>
<dbReference type="PANTHER" id="PTHR10742:SF342">
    <property type="entry name" value="AMINE OXIDASE"/>
    <property type="match status" value="1"/>
</dbReference>
<dbReference type="PANTHER" id="PTHR10742">
    <property type="entry name" value="FLAVIN MONOAMINE OXIDASE"/>
    <property type="match status" value="1"/>
</dbReference>
<dbReference type="Gene3D" id="6.10.140.1210">
    <property type="match status" value="1"/>
</dbReference>
<dbReference type="Gene3D" id="1.10.10.1790">
    <property type="match status" value="1"/>
</dbReference>
<dbReference type="Gene3D" id="3.30.1490.470">
    <property type="match status" value="1"/>
</dbReference>
<dbReference type="Gene3D" id="1.10.10.1620">
    <property type="match status" value="1"/>
</dbReference>
<name>A0A561TSV7_9ACTN</name>
<keyword evidence="3" id="KW-1185">Reference proteome</keyword>
<dbReference type="GO" id="GO:0009063">
    <property type="term" value="P:amino acid catabolic process"/>
    <property type="evidence" value="ECO:0007669"/>
    <property type="project" value="TreeGrafter"/>
</dbReference>
<accession>A0A561TSV7</accession>
<dbReference type="Gene3D" id="3.30.70.2100">
    <property type="match status" value="1"/>
</dbReference>
<feature type="domain" description="Amine oxidase" evidence="1">
    <location>
        <begin position="44"/>
        <end position="572"/>
    </location>
</feature>
<dbReference type="Gene3D" id="1.10.405.10">
    <property type="entry name" value="Guanine Nucleotide Dissociation Inhibitor, domain 1"/>
    <property type="match status" value="1"/>
</dbReference>
<evidence type="ECO:0000313" key="3">
    <source>
        <dbReference type="Proteomes" id="UP000317940"/>
    </source>
</evidence>
<dbReference type="InterPro" id="IPR002937">
    <property type="entry name" value="Amino_oxidase"/>
</dbReference>
<dbReference type="SUPFAM" id="SSF51905">
    <property type="entry name" value="FAD/NAD(P)-binding domain"/>
    <property type="match status" value="1"/>
</dbReference>
<dbReference type="AlphaFoldDB" id="A0A561TSV7"/>
<sequence>MAYRILLTDESHRDLTLDYLKLLTGRAALPKTRQRDVLVVGAGVAGMVCARLLIAAGHRVRILEANRSRVGGRVKTFRGEVWQDPRNSAEAGAMRIPSTHLLTLALADHLGVQRRPFDLVDVPPQPDLRSADSKVVYRSWTGEQFSTGNAPVFTTPAGLGGRLINVNGQTVSKAAYAKNPAPVNKTFGWDSNETTTASFADALTTARKYTQIQNPDGSWTDKPIADRVQGMTQLLYDLDGYSLLRYLTEVANWQDPQIQAVGTLENLTSRLSYGFLHSVFDATDINASVTYFEFSEGMDSLPTALAEDLPIEQDRVVTRVVSSPGRVTVHAEPETGSEDEACDGAIGGPVHEYQADAVVFAVPFAALRHVTFDPILPYHKRRAITELHHDTAHKVLLEFTERWWEWDEDAWRRRLGDHYQPGPHGPAVPAVGGGCISDESARFVYFPSHPSAGGSPGGVVLAAYNWAEDALRYDSLTPEDRHDEALDQLAEMFGDRIRGYATDRAVSQSWLRNRWALGEAVVELPGQLTSLGPHVAEPVGDLMYFAGDHCQPRYHAWIAGAVASGVEAAIQVSDPN</sequence>
<dbReference type="InterPro" id="IPR050281">
    <property type="entry name" value="Flavin_monoamine_oxidase"/>
</dbReference>